<keyword evidence="2" id="KW-1185">Reference proteome</keyword>
<dbReference type="AlphaFoldDB" id="A0A816DML8"/>
<accession>A0A816DML8</accession>
<gene>
    <name evidence="1" type="ORF">XAT740_LOCUS52473</name>
</gene>
<evidence type="ECO:0000313" key="1">
    <source>
        <dbReference type="EMBL" id="CAF1635957.1"/>
    </source>
</evidence>
<comment type="caution">
    <text evidence="1">The sequence shown here is derived from an EMBL/GenBank/DDBJ whole genome shotgun (WGS) entry which is preliminary data.</text>
</comment>
<proteinExistence type="predicted"/>
<reference evidence="1" key="1">
    <citation type="submission" date="2021-02" db="EMBL/GenBank/DDBJ databases">
        <authorList>
            <person name="Nowell W R."/>
        </authorList>
    </citation>
    <scope>NUCLEOTIDE SEQUENCE</scope>
</reference>
<sequence>MSRRCAIDTCQQPSRVLCYCCNENLCLEHLSTHKNSKSFLEQVKSFNEEVQKFDAEQFIERDRKKLNKWREESLKKIQRYYENKCEELEQFYERKIHEQRKEVEALQRRVIYYNQHEYSTTIAELKQKFSSIQQNGIPIHLRSLTIDPNCIAIGEFKREDFDLNELSLPYERLNTPKTTTFSMTSSEKYFLIDQNSDLVLVDQDSRIVEQIPWQFGSIRDMCWSFALTSFILITEINKTYLLKEKTLSITCIEPMANQLWILCTCSNSLLYLVSLNHAIVEFCLLPRLISNRRWDQPDTCQKFEIIKDISSSDDLLALIITSKKTQMVHFILRSLATFDQLFSIQLDIVNHRSYQLSMRCCLLKKNQWLICDANTSRLFHIGKDGKVKGTFKYEQEPFHLAVFDSKILAIRTENTVDFHHL</sequence>
<name>A0A816DML8_ADIRI</name>
<evidence type="ECO:0000313" key="2">
    <source>
        <dbReference type="Proteomes" id="UP000663828"/>
    </source>
</evidence>
<protein>
    <submittedName>
        <fullName evidence="1">Uncharacterized protein</fullName>
    </submittedName>
</protein>
<organism evidence="1 2">
    <name type="scientific">Adineta ricciae</name>
    <name type="common">Rotifer</name>
    <dbReference type="NCBI Taxonomy" id="249248"/>
    <lineage>
        <taxon>Eukaryota</taxon>
        <taxon>Metazoa</taxon>
        <taxon>Spiralia</taxon>
        <taxon>Gnathifera</taxon>
        <taxon>Rotifera</taxon>
        <taxon>Eurotatoria</taxon>
        <taxon>Bdelloidea</taxon>
        <taxon>Adinetida</taxon>
        <taxon>Adinetidae</taxon>
        <taxon>Adineta</taxon>
    </lineage>
</organism>
<dbReference type="EMBL" id="CAJNOR010008665">
    <property type="protein sequence ID" value="CAF1635957.1"/>
    <property type="molecule type" value="Genomic_DNA"/>
</dbReference>
<dbReference type="Proteomes" id="UP000663828">
    <property type="component" value="Unassembled WGS sequence"/>
</dbReference>